<keyword evidence="6" id="KW-1185">Reference proteome</keyword>
<dbReference type="PROSITE" id="PS50005">
    <property type="entry name" value="TPR"/>
    <property type="match status" value="1"/>
</dbReference>
<keyword evidence="3" id="KW-0802">TPR repeat</keyword>
<evidence type="ECO:0000256" key="1">
    <source>
        <dbReference type="ARBA" id="ARBA00022553"/>
    </source>
</evidence>
<dbReference type="EMBL" id="AP024086">
    <property type="protein sequence ID" value="BCL62409.1"/>
    <property type="molecule type" value="Genomic_DNA"/>
</dbReference>
<evidence type="ECO:0000259" key="4">
    <source>
        <dbReference type="PROSITE" id="PS50110"/>
    </source>
</evidence>
<dbReference type="PANTHER" id="PTHR44591">
    <property type="entry name" value="STRESS RESPONSE REGULATOR PROTEIN 1"/>
    <property type="match status" value="1"/>
</dbReference>
<name>A0A8D5FVG3_9BACT</name>
<organism evidence="5 6">
    <name type="scientific">Desulfomarina profundi</name>
    <dbReference type="NCBI Taxonomy" id="2772557"/>
    <lineage>
        <taxon>Bacteria</taxon>
        <taxon>Pseudomonadati</taxon>
        <taxon>Thermodesulfobacteriota</taxon>
        <taxon>Desulfobulbia</taxon>
        <taxon>Desulfobulbales</taxon>
        <taxon>Desulfobulbaceae</taxon>
        <taxon>Desulfomarina</taxon>
    </lineage>
</organism>
<dbReference type="RefSeq" id="WP_228854768.1">
    <property type="nucleotide sequence ID" value="NZ_AP024086.1"/>
</dbReference>
<dbReference type="InterPro" id="IPR001789">
    <property type="entry name" value="Sig_transdc_resp-reg_receiver"/>
</dbReference>
<keyword evidence="1 2" id="KW-0597">Phosphoprotein</keyword>
<reference evidence="5" key="1">
    <citation type="submission" date="2020-09" db="EMBL/GenBank/DDBJ databases">
        <title>Desulfogranum mesoprofundum gen. nov., sp. nov., a novel mesophilic, sulfate-reducing chemolithoautotroph isolated from a deep-sea hydrothermal vent chimney in the Suiyo Seamount.</title>
        <authorList>
            <person name="Hashimoto Y."/>
            <person name="Nakagawa S."/>
        </authorList>
    </citation>
    <scope>NUCLEOTIDE SEQUENCE</scope>
    <source>
        <strain evidence="5">KT2</strain>
    </source>
</reference>
<dbReference type="CDD" id="cd17574">
    <property type="entry name" value="REC_OmpR"/>
    <property type="match status" value="1"/>
</dbReference>
<dbReference type="Pfam" id="PF00072">
    <property type="entry name" value="Response_reg"/>
    <property type="match status" value="2"/>
</dbReference>
<dbReference type="InterPro" id="IPR050595">
    <property type="entry name" value="Bact_response_regulator"/>
</dbReference>
<sequence length="574" mass="63236">MGNGAVLTLAGLESAKISSLANEDSPKKNVSFLFKQIEQLLLHFSKATSGKTSLDEKKLLDEAIAHLYQFHRKEAGTKLVKILRANRFFYPAWLWHSRLMTREDYIQKALNEAGKWGNVDSEISREIEKITPQISGRSATVRRCFFCWSLVRSGEKRCSRCGGFLRISKTDFERIDVSGELETVLPTYEKAFRKNPGNARIAYCLGLGHFSLGNIERAEKYINLALKVVPKEPLLLRASSVLSGKTGRNRKTPKMSPTPPLKVETATEEKSSGKVILVVEDSRTSRKVISMLLSRKGHEIVEATTGKEALTRVSENVPDLVLLDVMLPDMTGYEILPLLRKDVANVPVVMLTGKTSSTDRLKGMKSGANEYLTKPFDPAKLIGVVDRYLDKPARSGQKTDKNSAAAKRHSVVEFSEKKSHVKNGKKSVVSSKPTFTAQKTEKTLPVLTKQTGKNGKTILVVEDSPTSRKVISMVLSKKGYGVEEAADGFEALNKMTAAVPDLVLLDAILPDITGYELLPKLQNAMDGKAVPVVMLTGKKGSVDRERGLRAGSVAYLTKPFNPANLLKVIDNHVG</sequence>
<feature type="modified residue" description="4-aspartylphosphate" evidence="2">
    <location>
        <position position="506"/>
    </location>
</feature>
<evidence type="ECO:0000313" key="6">
    <source>
        <dbReference type="Proteomes" id="UP000826725"/>
    </source>
</evidence>
<dbReference type="PANTHER" id="PTHR44591:SF3">
    <property type="entry name" value="RESPONSE REGULATORY DOMAIN-CONTAINING PROTEIN"/>
    <property type="match status" value="1"/>
</dbReference>
<proteinExistence type="predicted"/>
<feature type="repeat" description="TPR" evidence="3">
    <location>
        <begin position="199"/>
        <end position="232"/>
    </location>
</feature>
<dbReference type="Proteomes" id="UP000826725">
    <property type="component" value="Chromosome"/>
</dbReference>
<dbReference type="AlphaFoldDB" id="A0A8D5FVG3"/>
<evidence type="ECO:0000313" key="5">
    <source>
        <dbReference type="EMBL" id="BCL62409.1"/>
    </source>
</evidence>
<dbReference type="PROSITE" id="PS50110">
    <property type="entry name" value="RESPONSE_REGULATORY"/>
    <property type="match status" value="2"/>
</dbReference>
<accession>A0A8D5FVG3</accession>
<gene>
    <name evidence="5" type="ORF">DGMP_31020</name>
</gene>
<dbReference type="GO" id="GO:0000160">
    <property type="term" value="P:phosphorelay signal transduction system"/>
    <property type="evidence" value="ECO:0007669"/>
    <property type="project" value="InterPro"/>
</dbReference>
<dbReference type="CDD" id="cd00156">
    <property type="entry name" value="REC"/>
    <property type="match status" value="1"/>
</dbReference>
<feature type="domain" description="Response regulatory" evidence="4">
    <location>
        <begin position="275"/>
        <end position="389"/>
    </location>
</feature>
<evidence type="ECO:0000256" key="2">
    <source>
        <dbReference type="PROSITE-ProRule" id="PRU00169"/>
    </source>
</evidence>
<dbReference type="KEGG" id="dbk:DGMP_31020"/>
<evidence type="ECO:0000256" key="3">
    <source>
        <dbReference type="PROSITE-ProRule" id="PRU00339"/>
    </source>
</evidence>
<dbReference type="SMART" id="SM00448">
    <property type="entry name" value="REC"/>
    <property type="match status" value="2"/>
</dbReference>
<feature type="modified residue" description="4-aspartylphosphate" evidence="2">
    <location>
        <position position="324"/>
    </location>
</feature>
<feature type="domain" description="Response regulatory" evidence="4">
    <location>
        <begin position="457"/>
        <end position="573"/>
    </location>
</feature>
<protein>
    <recommendedName>
        <fullName evidence="4">Response regulatory domain-containing protein</fullName>
    </recommendedName>
</protein>
<dbReference type="InterPro" id="IPR019734">
    <property type="entry name" value="TPR_rpt"/>
</dbReference>